<sequence>MVNAYDRHDPALTRTAALMAEAGSEDEVIDVLRLTARWIAGSDGIAVVLREGTSCRYVAEDAIEPLWCGSRFPLDACISGWAMLNDEMVVITDIASDSRVPHASYVNKAICSLVMVPIGSPNPVAALGAYWCAMVWLDPTALARIEALARQAGEALARVRHASQIEPVRAGRRKLTEDAS</sequence>
<name>A0ABQ4UV65_9HYPH</name>
<proteinExistence type="predicted"/>
<comment type="caution">
    <text evidence="2">The sequence shown here is derived from an EMBL/GenBank/DDBJ whole genome shotgun (WGS) entry which is preliminary data.</text>
</comment>
<dbReference type="InterPro" id="IPR003018">
    <property type="entry name" value="GAF"/>
</dbReference>
<evidence type="ECO:0000259" key="1">
    <source>
        <dbReference type="Pfam" id="PF13185"/>
    </source>
</evidence>
<evidence type="ECO:0000313" key="2">
    <source>
        <dbReference type="EMBL" id="GJE76122.1"/>
    </source>
</evidence>
<keyword evidence="3" id="KW-1185">Reference proteome</keyword>
<reference evidence="2" key="1">
    <citation type="journal article" date="2021" name="Front. Microbiol.">
        <title>Comprehensive Comparative Genomics and Phenotyping of Methylobacterium Species.</title>
        <authorList>
            <person name="Alessa O."/>
            <person name="Ogura Y."/>
            <person name="Fujitani Y."/>
            <person name="Takami H."/>
            <person name="Hayashi T."/>
            <person name="Sahin N."/>
            <person name="Tani A."/>
        </authorList>
    </citation>
    <scope>NUCLEOTIDE SEQUENCE</scope>
    <source>
        <strain evidence="2">DSM 14458</strain>
    </source>
</reference>
<evidence type="ECO:0000313" key="3">
    <source>
        <dbReference type="Proteomes" id="UP001055093"/>
    </source>
</evidence>
<protein>
    <recommendedName>
        <fullName evidence="1">GAF domain-containing protein</fullName>
    </recommendedName>
</protein>
<dbReference type="SUPFAM" id="SSF55781">
    <property type="entry name" value="GAF domain-like"/>
    <property type="match status" value="1"/>
</dbReference>
<dbReference type="Gene3D" id="3.30.450.40">
    <property type="match status" value="1"/>
</dbReference>
<dbReference type="EMBL" id="BPRE01000007">
    <property type="protein sequence ID" value="GJE76122.1"/>
    <property type="molecule type" value="Genomic_DNA"/>
</dbReference>
<dbReference type="Pfam" id="PF13185">
    <property type="entry name" value="GAF_2"/>
    <property type="match status" value="1"/>
</dbReference>
<accession>A0ABQ4UV65</accession>
<feature type="domain" description="GAF" evidence="1">
    <location>
        <begin position="25"/>
        <end position="156"/>
    </location>
</feature>
<organism evidence="2 3">
    <name type="scientific">Methylorubrum suomiense</name>
    <dbReference type="NCBI Taxonomy" id="144191"/>
    <lineage>
        <taxon>Bacteria</taxon>
        <taxon>Pseudomonadati</taxon>
        <taxon>Pseudomonadota</taxon>
        <taxon>Alphaproteobacteria</taxon>
        <taxon>Hyphomicrobiales</taxon>
        <taxon>Methylobacteriaceae</taxon>
        <taxon>Methylorubrum</taxon>
    </lineage>
</organism>
<dbReference type="InterPro" id="IPR029016">
    <property type="entry name" value="GAF-like_dom_sf"/>
</dbReference>
<gene>
    <name evidence="2" type="ORF">BGCPKDLD_2714</name>
</gene>
<reference evidence="2" key="2">
    <citation type="submission" date="2021-08" db="EMBL/GenBank/DDBJ databases">
        <authorList>
            <person name="Tani A."/>
            <person name="Ola A."/>
            <person name="Ogura Y."/>
            <person name="Katsura K."/>
            <person name="Hayashi T."/>
        </authorList>
    </citation>
    <scope>NUCLEOTIDE SEQUENCE</scope>
    <source>
        <strain evidence="2">DSM 14458</strain>
    </source>
</reference>
<dbReference type="Proteomes" id="UP001055093">
    <property type="component" value="Unassembled WGS sequence"/>
</dbReference>